<protein>
    <recommendedName>
        <fullName evidence="3">Calcineurin-like phosphoesterase domain-containing protein</fullName>
    </recommendedName>
</protein>
<dbReference type="SUPFAM" id="SSF56300">
    <property type="entry name" value="Metallo-dependent phosphatases"/>
    <property type="match status" value="1"/>
</dbReference>
<accession>A0A553K1S0</accession>
<dbReference type="InterPro" id="IPR051918">
    <property type="entry name" value="STPP_CPPED1"/>
</dbReference>
<proteinExistence type="predicted"/>
<sequence>MSPTRRRTGALLATLALTGSLITASPAGAEPASPSITPTDGAWVSGTQTVTALPGQRGDDVTELALDGQALETSTDLGSAELQFDVGSNSIEARYGSYVLVNGNRVDLTERDWVSERGVVEFPAEWLVAGENTLGWRVGTFETSCGANHDDYVVADVAVVTGGPVTMDGDPKLVYSMGDGSCGTNATLLKEFDITFTVGDDPADTSGLVAEVDTTGLENGPHTVTATTAAGGTATQTINVNNDPADGADISIVDGSVLHGNVHVTAAPLGTPNVTGITLDGGGLDTAPTLGASDGVFRFAVGSNSADARYGNHVVVNGFTIVLDDTIVSETHELPVPGAYLVPGRNTVVFNAGTIESSCGTNYDDFNVTGVELVVDGTVATPDDVQDQYSFGDGNCGSNSSRLLTAEMNFDVAADGTGLRTALDTTALADGTHQLAATTASGAVSVRTFDVDNTAPVATSSITAGQHLTETTVLEVEATDPNGVEDLTITIDGAPVASGSLIGPELRLGFHELAITATDGIGNTGTTTIEFSTAEIPAGIIDLRAEETAEGIELSAAVDVTGGGSVSGTFYRAEAALAISGRQAEGTGIPDTLDFEGDAIPVDGLLADDEALVTSPASSGVTYQRFDVDVTDVPATDARAHWRGYVDPQRTATLYLWNTVSAQWEEAATGRGDSDAATVLTAPVATAHVDDSVVHALVAGSDPFADDIAKPVDDAFADPAEYDFAIAHFTDTQYLSEGAVEQETAEERAVWEKSYTDLTQWIVDNAQERKIAYAAHTGDIIENWIRETNDEANARAEWEVASRAQKILEDSGLPHGVLAGNHDNWTGTNHDLYNEYFGPEKYRALSEGWADAEFGGSFTEDDNQNHYDLFSAAGADFIAVYLSYGVDEADVAWANEVLGRYPERNAILLSHAYLTTSSEPDGRKAPYSNAGGLYQFRNIVSQNPNVFLTLSGHHHGVGLNVLTNVSEEGNHVVEMLADYQFYEIGVEELGLTEIGGYSPEQTLRFGASFLRMLQFDLDRSELVIDTYSPFLDNFNATEYDLEQRYDGTEDDLVVPIELNTRSTSIQTDAMLVLSPTDEVLGTDEGPADERLSTTVDAEVLQAWYLEAETLTGGHLVSGMVPAPGELFGETVPTEPEPSPEPSQEPTQEPTKEPTAGPTTPAVTDVYSTPGFHNVNGRWWYTECEPYSQTIRCTTDIWATSTSYAAGRFTSSNGWVFNNLTYLPYMTRAAWGSNPLANDGEWTAADGRQWRTECDTARTGRGGCRTWVRSDVVASSQAADGGWTHRQTKDWVLNNIVRFR</sequence>
<evidence type="ECO:0000313" key="4">
    <source>
        <dbReference type="EMBL" id="TRY18647.1"/>
    </source>
</evidence>
<organism evidence="4 5">
    <name type="scientific">Tessaracoccus rhinocerotis</name>
    <dbReference type="NCBI Taxonomy" id="1689449"/>
    <lineage>
        <taxon>Bacteria</taxon>
        <taxon>Bacillati</taxon>
        <taxon>Actinomycetota</taxon>
        <taxon>Actinomycetes</taxon>
        <taxon>Propionibacteriales</taxon>
        <taxon>Propionibacteriaceae</taxon>
        <taxon>Tessaracoccus</taxon>
    </lineage>
</organism>
<dbReference type="InterPro" id="IPR029052">
    <property type="entry name" value="Metallo-depent_PP-like"/>
</dbReference>
<dbReference type="OrthoDB" id="9772095at2"/>
<feature type="region of interest" description="Disordered" evidence="1">
    <location>
        <begin position="1121"/>
        <end position="1167"/>
    </location>
</feature>
<name>A0A553K1S0_9ACTN</name>
<dbReference type="PANTHER" id="PTHR43143:SF5">
    <property type="entry name" value="SECRETED PROTEIN"/>
    <property type="match status" value="1"/>
</dbReference>
<dbReference type="EMBL" id="VKKG01000002">
    <property type="protein sequence ID" value="TRY18647.1"/>
    <property type="molecule type" value="Genomic_DNA"/>
</dbReference>
<dbReference type="PANTHER" id="PTHR43143">
    <property type="entry name" value="METALLOPHOSPHOESTERASE, CALCINEURIN SUPERFAMILY"/>
    <property type="match status" value="1"/>
</dbReference>
<feature type="domain" description="Calcineurin-like phosphoesterase" evidence="3">
    <location>
        <begin position="726"/>
        <end position="955"/>
    </location>
</feature>
<reference evidence="4 5" key="1">
    <citation type="submission" date="2019-07" db="EMBL/GenBank/DDBJ databases">
        <authorList>
            <person name="Zhou L.-Y."/>
        </authorList>
    </citation>
    <scope>NUCLEOTIDE SEQUENCE [LARGE SCALE GENOMIC DNA]</scope>
    <source>
        <strain evidence="4 5">YIM 101269</strain>
    </source>
</reference>
<comment type="caution">
    <text evidence="4">The sequence shown here is derived from an EMBL/GenBank/DDBJ whole genome shotgun (WGS) entry which is preliminary data.</text>
</comment>
<keyword evidence="5" id="KW-1185">Reference proteome</keyword>
<gene>
    <name evidence="4" type="ORF">FOJ82_05860</name>
</gene>
<feature type="compositionally biased region" description="Low complexity" evidence="1">
    <location>
        <begin position="1143"/>
        <end position="1154"/>
    </location>
</feature>
<evidence type="ECO:0000313" key="5">
    <source>
        <dbReference type="Proteomes" id="UP000317638"/>
    </source>
</evidence>
<dbReference type="Pfam" id="PF00149">
    <property type="entry name" value="Metallophos"/>
    <property type="match status" value="1"/>
</dbReference>
<keyword evidence="2" id="KW-0732">Signal</keyword>
<evidence type="ECO:0000256" key="1">
    <source>
        <dbReference type="SAM" id="MobiDB-lite"/>
    </source>
</evidence>
<dbReference type="Proteomes" id="UP000317638">
    <property type="component" value="Unassembled WGS sequence"/>
</dbReference>
<evidence type="ECO:0000259" key="3">
    <source>
        <dbReference type="Pfam" id="PF00149"/>
    </source>
</evidence>
<evidence type="ECO:0000256" key="2">
    <source>
        <dbReference type="SAM" id="SignalP"/>
    </source>
</evidence>
<feature type="chain" id="PRO_5021789659" description="Calcineurin-like phosphoesterase domain-containing protein" evidence="2">
    <location>
        <begin position="30"/>
        <end position="1299"/>
    </location>
</feature>
<feature type="signal peptide" evidence="2">
    <location>
        <begin position="1"/>
        <end position="29"/>
    </location>
</feature>
<dbReference type="Gene3D" id="3.60.21.10">
    <property type="match status" value="1"/>
</dbReference>
<dbReference type="GO" id="GO:0016787">
    <property type="term" value="F:hydrolase activity"/>
    <property type="evidence" value="ECO:0007669"/>
    <property type="project" value="InterPro"/>
</dbReference>
<dbReference type="InterPro" id="IPR004843">
    <property type="entry name" value="Calcineurin-like_PHP"/>
</dbReference>
<dbReference type="RefSeq" id="WP_143937542.1">
    <property type="nucleotide sequence ID" value="NZ_VKKG01000002.1"/>
</dbReference>